<keyword evidence="4" id="KW-1185">Reference proteome</keyword>
<sequence>MANEGRTWAELKAFLLPLKEKSRQAKEAVEQDRHVLRRKLTNKESELDAKIVELQNDITNLTEKLAAKDNLLKQCEREKGNLVAELNAQNSRLTSQLKEAANVENRLQQQVQQLKEQCSLSKSTLYDHMNSVGGLRDELDLLSEKNRELERRLHMTSAERDGLTNALEEASDRILLLERHAREQDLRYQQSFNEYNLPHAKSSLEDRLNGCPEENRSLLAEMDISEPTLSQECMSVYRQLRALVQQLKSHQDDDSGLHSDCSTTSLDESSQFSTGLLSEIAQELVNLVLDTDAVRLIERLEEAHREIQERDLELSKRAEKIMELSSRASVCEVELQAAKEDITRARNDASCSTSAQDELVTKARYDRDLAIERKTKLEIELAKTRMDLMQANSQLMEAIQQKVELSQQLEQWQMDVHELLDEQVKNKLTSQEVKMRSTVQTTPVIPPRKRLLSFLYR</sequence>
<name>A0ABD2MZB9_9CUCU</name>
<comment type="caution">
    <text evidence="3">The sequence shown here is derived from an EMBL/GenBank/DDBJ whole genome shotgun (WGS) entry which is preliminary data.</text>
</comment>
<accession>A0ABD2MZB9</accession>
<evidence type="ECO:0000313" key="3">
    <source>
        <dbReference type="EMBL" id="KAL3271754.1"/>
    </source>
</evidence>
<feature type="coiled-coil region" evidence="2">
    <location>
        <begin position="19"/>
        <end position="180"/>
    </location>
</feature>
<organism evidence="3 4">
    <name type="scientific">Cryptolaemus montrouzieri</name>
    <dbReference type="NCBI Taxonomy" id="559131"/>
    <lineage>
        <taxon>Eukaryota</taxon>
        <taxon>Metazoa</taxon>
        <taxon>Ecdysozoa</taxon>
        <taxon>Arthropoda</taxon>
        <taxon>Hexapoda</taxon>
        <taxon>Insecta</taxon>
        <taxon>Pterygota</taxon>
        <taxon>Neoptera</taxon>
        <taxon>Endopterygota</taxon>
        <taxon>Coleoptera</taxon>
        <taxon>Polyphaga</taxon>
        <taxon>Cucujiformia</taxon>
        <taxon>Coccinelloidea</taxon>
        <taxon>Coccinellidae</taxon>
        <taxon>Scymninae</taxon>
        <taxon>Scymnini</taxon>
        <taxon>Cryptolaemus</taxon>
    </lineage>
</organism>
<protein>
    <recommendedName>
        <fullName evidence="5">Bicaudal D-related protein homolog</fullName>
    </recommendedName>
</protein>
<feature type="coiled-coil region" evidence="2">
    <location>
        <begin position="293"/>
        <end position="348"/>
    </location>
</feature>
<dbReference type="Proteomes" id="UP001516400">
    <property type="component" value="Unassembled WGS sequence"/>
</dbReference>
<dbReference type="InterPro" id="IPR051149">
    <property type="entry name" value="Spindly/BICDR_Dynein_Adapter"/>
</dbReference>
<evidence type="ECO:0000313" key="4">
    <source>
        <dbReference type="Proteomes" id="UP001516400"/>
    </source>
</evidence>
<dbReference type="PANTHER" id="PTHR32123:SF13">
    <property type="entry name" value="BICAUDAL D-RELATED PROTEIN HOMOLOG"/>
    <property type="match status" value="1"/>
</dbReference>
<proteinExistence type="predicted"/>
<gene>
    <name evidence="3" type="ORF">HHI36_022224</name>
</gene>
<dbReference type="PANTHER" id="PTHR32123">
    <property type="entry name" value="BICD FAMILY-LIKE CARGO ADAPTER"/>
    <property type="match status" value="1"/>
</dbReference>
<keyword evidence="1 2" id="KW-0175">Coiled coil</keyword>
<dbReference type="EMBL" id="JABFTP020000042">
    <property type="protein sequence ID" value="KAL3271754.1"/>
    <property type="molecule type" value="Genomic_DNA"/>
</dbReference>
<evidence type="ECO:0000256" key="1">
    <source>
        <dbReference type="ARBA" id="ARBA00023054"/>
    </source>
</evidence>
<reference evidence="3 4" key="1">
    <citation type="journal article" date="2021" name="BMC Biol.">
        <title>Horizontally acquired antibacterial genes associated with adaptive radiation of ladybird beetles.</title>
        <authorList>
            <person name="Li H.S."/>
            <person name="Tang X.F."/>
            <person name="Huang Y.H."/>
            <person name="Xu Z.Y."/>
            <person name="Chen M.L."/>
            <person name="Du X.Y."/>
            <person name="Qiu B.Y."/>
            <person name="Chen P.T."/>
            <person name="Zhang W."/>
            <person name="Slipinski A."/>
            <person name="Escalona H.E."/>
            <person name="Waterhouse R.M."/>
            <person name="Zwick A."/>
            <person name="Pang H."/>
        </authorList>
    </citation>
    <scope>NUCLEOTIDE SEQUENCE [LARGE SCALE GENOMIC DNA]</scope>
    <source>
        <strain evidence="3">SYSU2018</strain>
    </source>
</reference>
<evidence type="ECO:0000256" key="2">
    <source>
        <dbReference type="SAM" id="Coils"/>
    </source>
</evidence>
<dbReference type="Gene3D" id="1.10.287.1490">
    <property type="match status" value="1"/>
</dbReference>
<evidence type="ECO:0008006" key="5">
    <source>
        <dbReference type="Google" id="ProtNLM"/>
    </source>
</evidence>
<feature type="coiled-coil region" evidence="2">
    <location>
        <begin position="374"/>
        <end position="422"/>
    </location>
</feature>
<dbReference type="AlphaFoldDB" id="A0ABD2MZB9"/>